<accession>A0A545TDQ2</accession>
<keyword evidence="2" id="KW-0597">Phosphoprotein</keyword>
<dbReference type="SUPFAM" id="SSF47226">
    <property type="entry name" value="Histidine-containing phosphotransfer domain, HPT domain"/>
    <property type="match status" value="1"/>
</dbReference>
<dbReference type="RefSeq" id="WP_142941960.1">
    <property type="nucleotide sequence ID" value="NZ_VIKR01000002.1"/>
</dbReference>
<protein>
    <submittedName>
        <fullName evidence="4">Hpt domain-containing protein</fullName>
    </submittedName>
</protein>
<organism evidence="4 5">
    <name type="scientific">Aliikangiella marina</name>
    <dbReference type="NCBI Taxonomy" id="1712262"/>
    <lineage>
        <taxon>Bacteria</taxon>
        <taxon>Pseudomonadati</taxon>
        <taxon>Pseudomonadota</taxon>
        <taxon>Gammaproteobacteria</taxon>
        <taxon>Oceanospirillales</taxon>
        <taxon>Pleioneaceae</taxon>
        <taxon>Aliikangiella</taxon>
    </lineage>
</organism>
<evidence type="ECO:0000256" key="2">
    <source>
        <dbReference type="PROSITE-ProRule" id="PRU00110"/>
    </source>
</evidence>
<dbReference type="Pfam" id="PF01627">
    <property type="entry name" value="Hpt"/>
    <property type="match status" value="1"/>
</dbReference>
<feature type="domain" description="HPt" evidence="3">
    <location>
        <begin position="17"/>
        <end position="110"/>
    </location>
</feature>
<dbReference type="EMBL" id="VIKR01000002">
    <property type="protein sequence ID" value="TQV75345.1"/>
    <property type="molecule type" value="Genomic_DNA"/>
</dbReference>
<dbReference type="AlphaFoldDB" id="A0A545TDQ2"/>
<name>A0A545TDQ2_9GAMM</name>
<evidence type="ECO:0000313" key="4">
    <source>
        <dbReference type="EMBL" id="TQV75345.1"/>
    </source>
</evidence>
<evidence type="ECO:0000259" key="3">
    <source>
        <dbReference type="PROSITE" id="PS50894"/>
    </source>
</evidence>
<proteinExistence type="predicted"/>
<reference evidence="4 5" key="1">
    <citation type="submission" date="2019-06" db="EMBL/GenBank/DDBJ databases">
        <title>Draft genome of Aliikangiella marina GYP-15.</title>
        <authorList>
            <person name="Wang G."/>
        </authorList>
    </citation>
    <scope>NUCLEOTIDE SEQUENCE [LARGE SCALE GENOMIC DNA]</scope>
    <source>
        <strain evidence="4 5">GYP-15</strain>
    </source>
</reference>
<comment type="caution">
    <text evidence="4">The sequence shown here is derived from an EMBL/GenBank/DDBJ whole genome shotgun (WGS) entry which is preliminary data.</text>
</comment>
<keyword evidence="1" id="KW-0902">Two-component regulatory system</keyword>
<sequence length="113" mass="12615">MSELLDEQVVNELKDIMGDDLGVLMETFITDSHDKINELESIIYGADNDAIRRLAHSLKGSSKNIGANQLADKCERLEHDARNEKLGDRQAYFDAICESFDLTKTGIEGLLQS</sequence>
<feature type="modified residue" description="Phosphohistidine" evidence="2">
    <location>
        <position position="56"/>
    </location>
</feature>
<evidence type="ECO:0000313" key="5">
    <source>
        <dbReference type="Proteomes" id="UP000317839"/>
    </source>
</evidence>
<dbReference type="OrthoDB" id="9131849at2"/>
<dbReference type="Proteomes" id="UP000317839">
    <property type="component" value="Unassembled WGS sequence"/>
</dbReference>
<dbReference type="InterPro" id="IPR008207">
    <property type="entry name" value="Sig_transdc_His_kin_Hpt_dom"/>
</dbReference>
<dbReference type="PROSITE" id="PS50894">
    <property type="entry name" value="HPT"/>
    <property type="match status" value="1"/>
</dbReference>
<dbReference type="SMART" id="SM00073">
    <property type="entry name" value="HPT"/>
    <property type="match status" value="1"/>
</dbReference>
<dbReference type="CDD" id="cd00088">
    <property type="entry name" value="HPT"/>
    <property type="match status" value="1"/>
</dbReference>
<dbReference type="Gene3D" id="1.20.120.160">
    <property type="entry name" value="HPT domain"/>
    <property type="match status" value="1"/>
</dbReference>
<dbReference type="GO" id="GO:0000160">
    <property type="term" value="P:phosphorelay signal transduction system"/>
    <property type="evidence" value="ECO:0007669"/>
    <property type="project" value="UniProtKB-KW"/>
</dbReference>
<keyword evidence="5" id="KW-1185">Reference proteome</keyword>
<evidence type="ECO:0000256" key="1">
    <source>
        <dbReference type="ARBA" id="ARBA00023012"/>
    </source>
</evidence>
<gene>
    <name evidence="4" type="ORF">FLL45_10460</name>
</gene>
<dbReference type="GO" id="GO:0004672">
    <property type="term" value="F:protein kinase activity"/>
    <property type="evidence" value="ECO:0007669"/>
    <property type="project" value="UniProtKB-ARBA"/>
</dbReference>
<dbReference type="InterPro" id="IPR036641">
    <property type="entry name" value="HPT_dom_sf"/>
</dbReference>